<evidence type="ECO:0000256" key="1">
    <source>
        <dbReference type="SAM" id="MobiDB-lite"/>
    </source>
</evidence>
<accession>A0ABN9WY81</accession>
<proteinExistence type="predicted"/>
<name>A0ABN9WY81_9DINO</name>
<feature type="non-terminal residue" evidence="2">
    <location>
        <position position="130"/>
    </location>
</feature>
<feature type="region of interest" description="Disordered" evidence="1">
    <location>
        <begin position="71"/>
        <end position="90"/>
    </location>
</feature>
<gene>
    <name evidence="2" type="ORF">PCOR1329_LOCUS71688</name>
</gene>
<evidence type="ECO:0000313" key="2">
    <source>
        <dbReference type="EMBL" id="CAK0891887.1"/>
    </source>
</evidence>
<feature type="compositionally biased region" description="Acidic residues" evidence="1">
    <location>
        <begin position="74"/>
        <end position="84"/>
    </location>
</feature>
<reference evidence="2" key="1">
    <citation type="submission" date="2023-10" db="EMBL/GenBank/DDBJ databases">
        <authorList>
            <person name="Chen Y."/>
            <person name="Shah S."/>
            <person name="Dougan E. K."/>
            <person name="Thang M."/>
            <person name="Chan C."/>
        </authorList>
    </citation>
    <scope>NUCLEOTIDE SEQUENCE [LARGE SCALE GENOMIC DNA]</scope>
</reference>
<sequence>MLKWRTALAGPRWPGPRGALARPGDAVQEPAADTIYRAAPLLRASPSGGARGEAEQVPSQNDRALLSFLPCREEEGEGEEEEEKEEGRSVRAAPCAFRCSVQRNHARASRNLGTLAEGHSAHPPRASASL</sequence>
<feature type="region of interest" description="Disordered" evidence="1">
    <location>
        <begin position="110"/>
        <end position="130"/>
    </location>
</feature>
<dbReference type="Proteomes" id="UP001189429">
    <property type="component" value="Unassembled WGS sequence"/>
</dbReference>
<organism evidence="2 3">
    <name type="scientific">Prorocentrum cordatum</name>
    <dbReference type="NCBI Taxonomy" id="2364126"/>
    <lineage>
        <taxon>Eukaryota</taxon>
        <taxon>Sar</taxon>
        <taxon>Alveolata</taxon>
        <taxon>Dinophyceae</taxon>
        <taxon>Prorocentrales</taxon>
        <taxon>Prorocentraceae</taxon>
        <taxon>Prorocentrum</taxon>
    </lineage>
</organism>
<keyword evidence="3" id="KW-1185">Reference proteome</keyword>
<evidence type="ECO:0000313" key="3">
    <source>
        <dbReference type="Proteomes" id="UP001189429"/>
    </source>
</evidence>
<dbReference type="EMBL" id="CAUYUJ010019531">
    <property type="protein sequence ID" value="CAK0891887.1"/>
    <property type="molecule type" value="Genomic_DNA"/>
</dbReference>
<feature type="region of interest" description="Disordered" evidence="1">
    <location>
        <begin position="1"/>
        <end position="26"/>
    </location>
</feature>
<feature type="region of interest" description="Disordered" evidence="1">
    <location>
        <begin position="43"/>
        <end position="62"/>
    </location>
</feature>
<protein>
    <submittedName>
        <fullName evidence="2">Uncharacterized protein</fullName>
    </submittedName>
</protein>
<comment type="caution">
    <text evidence="2">The sequence shown here is derived from an EMBL/GenBank/DDBJ whole genome shotgun (WGS) entry which is preliminary data.</text>
</comment>